<dbReference type="SUPFAM" id="SSF53774">
    <property type="entry name" value="Glutaminase/Asparaginase"/>
    <property type="match status" value="1"/>
</dbReference>
<dbReference type="InterPro" id="IPR027475">
    <property type="entry name" value="Asparaginase/glutaminase_AS2"/>
</dbReference>
<dbReference type="InterPro" id="IPR037152">
    <property type="entry name" value="L-asparaginase_N_sf"/>
</dbReference>
<feature type="domain" description="Asparaginase/glutaminase C-terminal" evidence="5">
    <location>
        <begin position="229"/>
        <end position="341"/>
    </location>
</feature>
<keyword evidence="7" id="KW-1185">Reference proteome</keyword>
<evidence type="ECO:0000256" key="3">
    <source>
        <dbReference type="PROSITE-ProRule" id="PRU10100"/>
    </source>
</evidence>
<reference evidence="7" key="1">
    <citation type="journal article" date="2019" name="Int. J. Syst. Evol. Microbiol.">
        <title>The Global Catalogue of Microorganisms (GCM) 10K type strain sequencing project: providing services to taxonomists for standard genome sequencing and annotation.</title>
        <authorList>
            <consortium name="The Broad Institute Genomics Platform"/>
            <consortium name="The Broad Institute Genome Sequencing Center for Infectious Disease"/>
            <person name="Wu L."/>
            <person name="Ma J."/>
        </authorList>
    </citation>
    <scope>NUCLEOTIDE SEQUENCE [LARGE SCALE GENOMIC DNA]</scope>
    <source>
        <strain evidence="7">CGMCC 1.7030</strain>
    </source>
</reference>
<dbReference type="InterPro" id="IPR027473">
    <property type="entry name" value="L-asparaginase_C"/>
</dbReference>
<proteinExistence type="predicted"/>
<dbReference type="EMBL" id="JBHSKS010000006">
    <property type="protein sequence ID" value="MFC5192034.1"/>
    <property type="molecule type" value="Genomic_DNA"/>
</dbReference>
<dbReference type="EC" id="3.5.1.1" evidence="1"/>
<dbReference type="Gene3D" id="3.40.50.40">
    <property type="match status" value="1"/>
</dbReference>
<name>A0ABW0BWP1_9BACT</name>
<dbReference type="InterPro" id="IPR040919">
    <property type="entry name" value="Asparaginase_C"/>
</dbReference>
<sequence length="355" mass="39236">MNYKIVRLNTGLKTSKSTSVLIIYTGGTLGMAYDDSGALVPFNFGQILEKIPILSNMNIAITVISFPEPIDSSNVTMRHWKDMAYIIYENYDSYDGFVVLHGTDTMAYSASMLSYMLNGLNKPVIFTGAQLPISAMRSDARENLMTSLEIATAKINGRPIVPEVCIFFNHMLLRGNRSKKVQSIHFDAFESENYPILAEAGIVIDYNTNAIRPYEPNRKLINLNSLDNRVMILKLFPGITDKIMDACFAIDGLRGVVLETYGSGNSPSEAWFMKSLEKAIKKGLIILNVSQCNGGRVIQGRYETSKELLAVGVVSGADMTTEAAVTKLMFLLGQNFTREEICLKLTQSISGEITA</sequence>
<dbReference type="PIRSF" id="PIRSF500176">
    <property type="entry name" value="L_ASNase"/>
    <property type="match status" value="1"/>
</dbReference>
<dbReference type="RefSeq" id="WP_377914651.1">
    <property type="nucleotide sequence ID" value="NZ_JBHSKS010000006.1"/>
</dbReference>
<dbReference type="SFLD" id="SFLDS00057">
    <property type="entry name" value="Glutaminase/Asparaginase"/>
    <property type="match status" value="1"/>
</dbReference>
<dbReference type="NCBIfam" id="TIGR00519">
    <property type="entry name" value="asnASE_I"/>
    <property type="match status" value="1"/>
</dbReference>
<dbReference type="InterPro" id="IPR027474">
    <property type="entry name" value="L-asparaginase_N"/>
</dbReference>
<evidence type="ECO:0000259" key="5">
    <source>
        <dbReference type="Pfam" id="PF17763"/>
    </source>
</evidence>
<dbReference type="InterPro" id="IPR041725">
    <property type="entry name" value="L-asparaginase_I"/>
</dbReference>
<dbReference type="InterPro" id="IPR006033">
    <property type="entry name" value="AsnA_fam"/>
</dbReference>
<evidence type="ECO:0000313" key="6">
    <source>
        <dbReference type="EMBL" id="MFC5192034.1"/>
    </source>
</evidence>
<evidence type="ECO:0000256" key="1">
    <source>
        <dbReference type="ARBA" id="ARBA00012920"/>
    </source>
</evidence>
<dbReference type="PIRSF" id="PIRSF001220">
    <property type="entry name" value="L-ASNase_gatD"/>
    <property type="match status" value="1"/>
</dbReference>
<evidence type="ECO:0000256" key="2">
    <source>
        <dbReference type="ARBA" id="ARBA00022801"/>
    </source>
</evidence>
<dbReference type="Gene3D" id="3.40.50.1170">
    <property type="entry name" value="L-asparaginase, N-terminal domain"/>
    <property type="match status" value="1"/>
</dbReference>
<evidence type="ECO:0000313" key="7">
    <source>
        <dbReference type="Proteomes" id="UP001596163"/>
    </source>
</evidence>
<dbReference type="Pfam" id="PF17763">
    <property type="entry name" value="Asparaginase_C"/>
    <property type="match status" value="1"/>
</dbReference>
<protein>
    <recommendedName>
        <fullName evidence="1">asparaginase</fullName>
        <ecNumber evidence="1">3.5.1.1</ecNumber>
    </recommendedName>
</protein>
<keyword evidence="2" id="KW-0378">Hydrolase</keyword>
<comment type="caution">
    <text evidence="6">The sequence shown here is derived from an EMBL/GenBank/DDBJ whole genome shotgun (WGS) entry which is preliminary data.</text>
</comment>
<dbReference type="PANTHER" id="PTHR11707:SF28">
    <property type="entry name" value="60 KDA LYSOPHOSPHOLIPASE"/>
    <property type="match status" value="1"/>
</dbReference>
<evidence type="ECO:0000259" key="4">
    <source>
        <dbReference type="Pfam" id="PF00710"/>
    </source>
</evidence>
<dbReference type="InterPro" id="IPR006034">
    <property type="entry name" value="Asparaginase/glutaminase-like"/>
</dbReference>
<feature type="active site" evidence="3">
    <location>
        <position position="103"/>
    </location>
</feature>
<dbReference type="PRINTS" id="PR00139">
    <property type="entry name" value="ASNGLNASE"/>
</dbReference>
<dbReference type="PANTHER" id="PTHR11707">
    <property type="entry name" value="L-ASPARAGINASE"/>
    <property type="match status" value="1"/>
</dbReference>
<gene>
    <name evidence="6" type="ORF">ACFPIK_09660</name>
</gene>
<dbReference type="InterPro" id="IPR036152">
    <property type="entry name" value="Asp/glu_Ase-like_sf"/>
</dbReference>
<dbReference type="SMART" id="SM00870">
    <property type="entry name" value="Asparaginase"/>
    <property type="match status" value="1"/>
</dbReference>
<accession>A0ABW0BWP1</accession>
<dbReference type="PROSITE" id="PS00917">
    <property type="entry name" value="ASN_GLN_ASE_2"/>
    <property type="match status" value="1"/>
</dbReference>
<dbReference type="Proteomes" id="UP001596163">
    <property type="component" value="Unassembled WGS sequence"/>
</dbReference>
<dbReference type="Pfam" id="PF00710">
    <property type="entry name" value="Asparaginase"/>
    <property type="match status" value="1"/>
</dbReference>
<organism evidence="6 7">
    <name type="scientific">Algoriphagus aquatilis</name>
    <dbReference type="NCBI Taxonomy" id="490186"/>
    <lineage>
        <taxon>Bacteria</taxon>
        <taxon>Pseudomonadati</taxon>
        <taxon>Bacteroidota</taxon>
        <taxon>Cytophagia</taxon>
        <taxon>Cytophagales</taxon>
        <taxon>Cyclobacteriaceae</taxon>
        <taxon>Algoriphagus</taxon>
    </lineage>
</organism>
<dbReference type="PROSITE" id="PS51732">
    <property type="entry name" value="ASN_GLN_ASE_3"/>
    <property type="match status" value="1"/>
</dbReference>
<feature type="domain" description="L-asparaginase N-terminal" evidence="4">
    <location>
        <begin position="20"/>
        <end position="210"/>
    </location>
</feature>
<dbReference type="CDD" id="cd08963">
    <property type="entry name" value="L-asparaginase_I"/>
    <property type="match status" value="1"/>
</dbReference>